<reference evidence="5" key="1">
    <citation type="submission" date="2023-09" db="UniProtKB">
        <authorList>
            <consortium name="Ensembl"/>
        </authorList>
    </citation>
    <scope>IDENTIFICATION</scope>
</reference>
<keyword evidence="1" id="KW-0547">Nucleotide-binding</keyword>
<dbReference type="GO" id="GO:0007018">
    <property type="term" value="P:microtubule-based movement"/>
    <property type="evidence" value="ECO:0007669"/>
    <property type="project" value="InterPro"/>
</dbReference>
<protein>
    <recommendedName>
        <fullName evidence="4">Kinesin motor domain-containing protein</fullName>
    </recommendedName>
</protein>
<dbReference type="PROSITE" id="PS50067">
    <property type="entry name" value="KINESIN_MOTOR_2"/>
    <property type="match status" value="1"/>
</dbReference>
<dbReference type="InterPro" id="IPR027417">
    <property type="entry name" value="P-loop_NTPase"/>
</dbReference>
<dbReference type="InterPro" id="IPR001752">
    <property type="entry name" value="Kinesin_motor_dom"/>
</dbReference>
<evidence type="ECO:0000256" key="2">
    <source>
        <dbReference type="ARBA" id="ARBA00022840"/>
    </source>
</evidence>
<keyword evidence="2" id="KW-0067">ATP-binding</keyword>
<dbReference type="AlphaFoldDB" id="A0A3B5A5F8"/>
<evidence type="ECO:0000259" key="4">
    <source>
        <dbReference type="PROSITE" id="PS50067"/>
    </source>
</evidence>
<dbReference type="InterPro" id="IPR036961">
    <property type="entry name" value="Kinesin_motor_dom_sf"/>
</dbReference>
<dbReference type="SUPFAM" id="SSF52540">
    <property type="entry name" value="P-loop containing nucleoside triphosphate hydrolases"/>
    <property type="match status" value="1"/>
</dbReference>
<organism evidence="5">
    <name type="scientific">Stegastes partitus</name>
    <name type="common">bicolor damselfish</name>
    <dbReference type="NCBI Taxonomy" id="144197"/>
    <lineage>
        <taxon>Eukaryota</taxon>
        <taxon>Metazoa</taxon>
        <taxon>Chordata</taxon>
        <taxon>Craniata</taxon>
        <taxon>Vertebrata</taxon>
        <taxon>Euteleostomi</taxon>
        <taxon>Actinopterygii</taxon>
        <taxon>Neopterygii</taxon>
        <taxon>Teleostei</taxon>
        <taxon>Neoteleostei</taxon>
        <taxon>Acanthomorphata</taxon>
        <taxon>Ovalentaria</taxon>
        <taxon>Pomacentridae</taxon>
        <taxon>Stegastes</taxon>
    </lineage>
</organism>
<dbReference type="GO" id="GO:0008017">
    <property type="term" value="F:microtubule binding"/>
    <property type="evidence" value="ECO:0007669"/>
    <property type="project" value="InterPro"/>
</dbReference>
<dbReference type="GO" id="GO:0005524">
    <property type="term" value="F:ATP binding"/>
    <property type="evidence" value="ECO:0007669"/>
    <property type="project" value="UniProtKB-KW"/>
</dbReference>
<dbReference type="Gene3D" id="3.40.850.10">
    <property type="entry name" value="Kinesin motor domain"/>
    <property type="match status" value="1"/>
</dbReference>
<proteinExistence type="inferred from homology"/>
<dbReference type="GO" id="GO:0003777">
    <property type="term" value="F:microtubule motor activity"/>
    <property type="evidence" value="ECO:0007669"/>
    <property type="project" value="InterPro"/>
</dbReference>
<comment type="caution">
    <text evidence="3">Lacks conserved residue(s) required for the propagation of feature annotation.</text>
</comment>
<dbReference type="STRING" id="144197.ENSSPAP00000015975"/>
<accession>A0A3B5A5F8</accession>
<feature type="domain" description="Kinesin motor" evidence="4">
    <location>
        <begin position="7"/>
        <end position="91"/>
    </location>
</feature>
<name>A0A3B5A5F8_9TELE</name>
<comment type="similarity">
    <text evidence="3">Belongs to the TRAFAC class myosin-kinesin ATPase superfamily. Kinesin family.</text>
</comment>
<dbReference type="GeneTree" id="ENSGT00940000178525"/>
<evidence type="ECO:0000256" key="3">
    <source>
        <dbReference type="PROSITE-ProRule" id="PRU00283"/>
    </source>
</evidence>
<sequence>MNGHSREVQVFVRIRPTENLAQDLIECLPDGQTVNIYQSKDSRRVLESRKGQLSSWSFRLEGVLQNASQEEVYTRVCKPVLLGALDGYNGK</sequence>
<evidence type="ECO:0000313" key="5">
    <source>
        <dbReference type="Ensembl" id="ENSSPAP00000015975.1"/>
    </source>
</evidence>
<dbReference type="Ensembl" id="ENSSPAT00000016234.1">
    <property type="protein sequence ID" value="ENSSPAP00000015975.1"/>
    <property type="gene ID" value="ENSSPAG00000012045.1"/>
</dbReference>
<evidence type="ECO:0000256" key="1">
    <source>
        <dbReference type="ARBA" id="ARBA00022741"/>
    </source>
</evidence>